<evidence type="ECO:0000313" key="3">
    <source>
        <dbReference type="EMBL" id="SDB18770.1"/>
    </source>
</evidence>
<dbReference type="EMBL" id="FMXO01000004">
    <property type="protein sequence ID" value="SDB18770.1"/>
    <property type="molecule type" value="Genomic_DNA"/>
</dbReference>
<keyword evidence="1" id="KW-0560">Oxidoreductase</keyword>
<dbReference type="AlphaFoldDB" id="A0A1G6BDR2"/>
<feature type="domain" description="Pyruvate/ketoisovalerate oxidoreductase catalytic" evidence="2">
    <location>
        <begin position="12"/>
        <end position="192"/>
    </location>
</feature>
<gene>
    <name evidence="3" type="ORF">SAMN05660653_00935</name>
</gene>
<dbReference type="Pfam" id="PF01558">
    <property type="entry name" value="POR"/>
    <property type="match status" value="1"/>
</dbReference>
<dbReference type="PANTHER" id="PTHR43854">
    <property type="entry name" value="INDOLEPYRUVATE OXIDOREDUCTASE SUBUNIT IORB"/>
    <property type="match status" value="1"/>
</dbReference>
<accession>A0A1G6BDR2</accession>
<evidence type="ECO:0000259" key="2">
    <source>
        <dbReference type="Pfam" id="PF01558"/>
    </source>
</evidence>
<keyword evidence="3" id="KW-0670">Pyruvate</keyword>
<keyword evidence="4" id="KW-1185">Reference proteome</keyword>
<dbReference type="InterPro" id="IPR052198">
    <property type="entry name" value="IorB_Oxidoreductase"/>
</dbReference>
<protein>
    <submittedName>
        <fullName evidence="3">Indolepyruvate ferredoxin oxidoreductase, subunit iorB</fullName>
    </submittedName>
</protein>
<evidence type="ECO:0000256" key="1">
    <source>
        <dbReference type="ARBA" id="ARBA00023002"/>
    </source>
</evidence>
<dbReference type="STRING" id="617002.SAMN05660653_00935"/>
<sequence length="195" mass="20536">MSRMRIFFTGVGGQGTVTATRLLAQAALDEGLPVVAGEVHGMAQRGGIVESTVLIGGYVSPRISPGEADVLLGFEPLETLRALAYLAPGGLILSSSEQLPPISVTCGREQAPPFEDMERMVRECTSNVHFLPCQQLGVQAGSIPAGNMALLGALCVLNRLPFGLERMEKTISSSIAPKLVESNIKALHLGAEAVR</sequence>
<reference evidence="3 4" key="1">
    <citation type="submission" date="2016-10" db="EMBL/GenBank/DDBJ databases">
        <authorList>
            <person name="de Groot N.N."/>
        </authorList>
    </citation>
    <scope>NUCLEOTIDE SEQUENCE [LARGE SCALE GENOMIC DNA]</scope>
    <source>
        <strain evidence="3 4">ASO4-2</strain>
    </source>
</reference>
<dbReference type="SUPFAM" id="SSF53323">
    <property type="entry name" value="Pyruvate-ferredoxin oxidoreductase, PFOR, domain III"/>
    <property type="match status" value="1"/>
</dbReference>
<dbReference type="GO" id="GO:0016903">
    <property type="term" value="F:oxidoreductase activity, acting on the aldehyde or oxo group of donors"/>
    <property type="evidence" value="ECO:0007669"/>
    <property type="project" value="InterPro"/>
</dbReference>
<proteinExistence type="predicted"/>
<dbReference type="PANTHER" id="PTHR43854:SF1">
    <property type="entry name" value="INDOLEPYRUVATE OXIDOREDUCTASE SUBUNIT IORB"/>
    <property type="match status" value="1"/>
</dbReference>
<dbReference type="InterPro" id="IPR002869">
    <property type="entry name" value="Pyrv_flavodox_OxRed_cen"/>
</dbReference>
<evidence type="ECO:0000313" key="4">
    <source>
        <dbReference type="Proteomes" id="UP000198771"/>
    </source>
</evidence>
<dbReference type="Gene3D" id="3.40.920.10">
    <property type="entry name" value="Pyruvate-ferredoxin oxidoreductase, PFOR, domain III"/>
    <property type="match status" value="1"/>
</dbReference>
<organism evidence="3 4">
    <name type="scientific">Desulfonatronum thiosulfatophilum</name>
    <dbReference type="NCBI Taxonomy" id="617002"/>
    <lineage>
        <taxon>Bacteria</taxon>
        <taxon>Pseudomonadati</taxon>
        <taxon>Thermodesulfobacteriota</taxon>
        <taxon>Desulfovibrionia</taxon>
        <taxon>Desulfovibrionales</taxon>
        <taxon>Desulfonatronaceae</taxon>
        <taxon>Desulfonatronum</taxon>
    </lineage>
</organism>
<dbReference type="RefSeq" id="WP_092117800.1">
    <property type="nucleotide sequence ID" value="NZ_FMXO01000004.1"/>
</dbReference>
<name>A0A1G6BDR2_9BACT</name>
<dbReference type="InterPro" id="IPR019752">
    <property type="entry name" value="Pyrv/ketoisovalerate_OxRed_cat"/>
</dbReference>
<dbReference type="Proteomes" id="UP000198771">
    <property type="component" value="Unassembled WGS sequence"/>
</dbReference>
<dbReference type="OrthoDB" id="9800445at2"/>